<evidence type="ECO:0000313" key="3">
    <source>
        <dbReference type="Proteomes" id="UP000011080"/>
    </source>
</evidence>
<feature type="compositionally biased region" description="Polar residues" evidence="1">
    <location>
        <begin position="23"/>
        <end position="44"/>
    </location>
</feature>
<feature type="region of interest" description="Disordered" evidence="1">
    <location>
        <begin position="323"/>
        <end position="342"/>
    </location>
</feature>
<feature type="compositionally biased region" description="Polar residues" evidence="1">
    <location>
        <begin position="52"/>
        <end position="99"/>
    </location>
</feature>
<feature type="region of interest" description="Disordered" evidence="1">
    <location>
        <begin position="1"/>
        <end position="194"/>
    </location>
</feature>
<gene>
    <name evidence="2" type="ORF">M91_05001</name>
</gene>
<proteinExistence type="predicted"/>
<reference evidence="2 3" key="1">
    <citation type="journal article" date="2012" name="Nat. Genet.">
        <title>The yak genome and adaptation to life at high altitude.</title>
        <authorList>
            <person name="Qiu Q."/>
            <person name="Zhang G."/>
            <person name="Ma T."/>
            <person name="Qian W."/>
            <person name="Wang J."/>
            <person name="Ye Z."/>
            <person name="Cao C."/>
            <person name="Hu Q."/>
            <person name="Kim J."/>
            <person name="Larkin D.M."/>
            <person name="Auvil L."/>
            <person name="Capitanu B."/>
            <person name="Ma J."/>
            <person name="Lewin H.A."/>
            <person name="Qian X."/>
            <person name="Lang Y."/>
            <person name="Zhou R."/>
            <person name="Wang L."/>
            <person name="Wang K."/>
            <person name="Xia J."/>
            <person name="Liao S."/>
            <person name="Pan S."/>
            <person name="Lu X."/>
            <person name="Hou H."/>
            <person name="Wang Y."/>
            <person name="Zang X."/>
            <person name="Yin Y."/>
            <person name="Ma H."/>
            <person name="Zhang J."/>
            <person name="Wang Z."/>
            <person name="Zhang Y."/>
            <person name="Zhang D."/>
            <person name="Yonezawa T."/>
            <person name="Hasegawa M."/>
            <person name="Zhong Y."/>
            <person name="Liu W."/>
            <person name="Zhang Y."/>
            <person name="Huang Z."/>
            <person name="Zhang S."/>
            <person name="Long R."/>
            <person name="Yang H."/>
            <person name="Wang J."/>
            <person name="Lenstra J.A."/>
            <person name="Cooper D.N."/>
            <person name="Wu Y."/>
            <person name="Wang J."/>
            <person name="Shi P."/>
            <person name="Wang J."/>
            <person name="Liu J."/>
        </authorList>
    </citation>
    <scope>NUCLEOTIDE SEQUENCE [LARGE SCALE GENOMIC DNA]</scope>
    <source>
        <strain evidence="3">yakQH1</strain>
    </source>
</reference>
<feature type="compositionally biased region" description="Basic and acidic residues" evidence="1">
    <location>
        <begin position="173"/>
        <end position="193"/>
    </location>
</feature>
<dbReference type="AlphaFoldDB" id="L8HWP4"/>
<protein>
    <submittedName>
        <fullName evidence="2">Uncharacterized protein</fullName>
    </submittedName>
</protein>
<dbReference type="Proteomes" id="UP000011080">
    <property type="component" value="Unassembled WGS sequence"/>
</dbReference>
<feature type="compositionally biased region" description="Polar residues" evidence="1">
    <location>
        <begin position="106"/>
        <end position="141"/>
    </location>
</feature>
<dbReference type="EMBL" id="JH882761">
    <property type="protein sequence ID" value="ELR48313.1"/>
    <property type="molecule type" value="Genomic_DNA"/>
</dbReference>
<feature type="region of interest" description="Disordered" evidence="1">
    <location>
        <begin position="243"/>
        <end position="305"/>
    </location>
</feature>
<organism evidence="2 3">
    <name type="scientific">Bos mutus</name>
    <name type="common">wild yak</name>
    <dbReference type="NCBI Taxonomy" id="72004"/>
    <lineage>
        <taxon>Eukaryota</taxon>
        <taxon>Metazoa</taxon>
        <taxon>Chordata</taxon>
        <taxon>Craniata</taxon>
        <taxon>Vertebrata</taxon>
        <taxon>Euteleostomi</taxon>
        <taxon>Mammalia</taxon>
        <taxon>Eutheria</taxon>
        <taxon>Laurasiatheria</taxon>
        <taxon>Artiodactyla</taxon>
        <taxon>Ruminantia</taxon>
        <taxon>Pecora</taxon>
        <taxon>Bovidae</taxon>
        <taxon>Bovinae</taxon>
        <taxon>Bos</taxon>
    </lineage>
</organism>
<evidence type="ECO:0000256" key="1">
    <source>
        <dbReference type="SAM" id="MobiDB-lite"/>
    </source>
</evidence>
<feature type="compositionally biased region" description="Basic residues" evidence="1">
    <location>
        <begin position="152"/>
        <end position="172"/>
    </location>
</feature>
<accession>L8HWP4</accession>
<evidence type="ECO:0000313" key="2">
    <source>
        <dbReference type="EMBL" id="ELR48313.1"/>
    </source>
</evidence>
<sequence>MRNHPTEDQPPGNQPTRDKPTGDQPTGNQSLENQPTRDQSTGNQPMGDKPTENQPTGDKLTGNQPTRDQSTGNQPTGDKPTENQPTRDQPTGDQSTENQPTKDKPTGNSPRKTSPRGTSPRKTSPQGTSPQETSPRGSSPRKTTHEGPAPRRPVHGKPAHKGQAHRKQAHGKPAHEGPATRKPAHETPDDPGKHNFSFSFLTAAEKAETAFIPRFFDPVADCFIETTSILFLFTINDELKKSKGNSAECPRLPPVSAPRLREADGSPECLPPWRGVRGVPTHRPTPSPPQRSWRRGGLSTRPEAECPLQTSEAETFKAVRSLQSVAGPQPLGRKPSEPTKKDTYANFNITQRHTHTENHAQPAATDPDSKRTVFQIGFSEQEFWDPGTGPVTKLQGF</sequence>
<name>L8HWP4_9CETA</name>